<dbReference type="Proteomes" id="UP000050396">
    <property type="component" value="Unassembled WGS sequence"/>
</dbReference>
<evidence type="ECO:0000256" key="1">
    <source>
        <dbReference type="SAM" id="MobiDB-lite"/>
    </source>
</evidence>
<dbReference type="EMBL" id="LJQZ01000078">
    <property type="protein sequence ID" value="KPY19771.1"/>
    <property type="molecule type" value="Genomic_DNA"/>
</dbReference>
<feature type="region of interest" description="Disordered" evidence="1">
    <location>
        <begin position="46"/>
        <end position="83"/>
    </location>
</feature>
<protein>
    <submittedName>
        <fullName evidence="2">Uncharacterized protein</fullName>
    </submittedName>
</protein>
<evidence type="ECO:0000313" key="3">
    <source>
        <dbReference type="Proteomes" id="UP000050396"/>
    </source>
</evidence>
<name>A0A0P9XJ34_PSESH</name>
<comment type="caution">
    <text evidence="2">The sequence shown here is derived from an EMBL/GenBank/DDBJ whole genome shotgun (WGS) entry which is preliminary data.</text>
</comment>
<reference evidence="2 3" key="1">
    <citation type="submission" date="2015-09" db="EMBL/GenBank/DDBJ databases">
        <title>Genome announcement of multiple Pseudomonas syringae strains.</title>
        <authorList>
            <person name="Thakur S."/>
            <person name="Wang P.W."/>
            <person name="Gong Y."/>
            <person name="Weir B.S."/>
            <person name="Guttman D.S."/>
        </authorList>
    </citation>
    <scope>NUCLEOTIDE SEQUENCE [LARGE SCALE GENOMIC DNA]</scope>
    <source>
        <strain evidence="2 3">ICMP2740</strain>
    </source>
</reference>
<accession>A0A0P9XJ34</accession>
<sequence>MHVRRRTGPNPTGFATRSPPWAYCWKTARAARPGVWRTDQVRRLGDAKRHEVHSHAEHGNDNDPEDYRAYAPRGHAVPDAPRPVLDARPAERRTLNDPLFPQPLVQCVAADAQAFGQL</sequence>
<proteinExistence type="predicted"/>
<feature type="compositionally biased region" description="Basic and acidic residues" evidence="1">
    <location>
        <begin position="46"/>
        <end position="68"/>
    </location>
</feature>
<dbReference type="AlphaFoldDB" id="A0A0P9XJ34"/>
<organism evidence="2 3">
    <name type="scientific">Pseudomonas savastanoi pv. phaseolicola</name>
    <name type="common">Pseudomonas syringae pv. phaseolicola</name>
    <dbReference type="NCBI Taxonomy" id="319"/>
    <lineage>
        <taxon>Bacteria</taxon>
        <taxon>Pseudomonadati</taxon>
        <taxon>Pseudomonadota</taxon>
        <taxon>Gammaproteobacteria</taxon>
        <taxon>Pseudomonadales</taxon>
        <taxon>Pseudomonadaceae</taxon>
        <taxon>Pseudomonas</taxon>
    </lineage>
</organism>
<gene>
    <name evidence="2" type="ORF">ALO55_103304</name>
</gene>
<evidence type="ECO:0000313" key="2">
    <source>
        <dbReference type="EMBL" id="KPY19771.1"/>
    </source>
</evidence>